<feature type="compositionally biased region" description="Low complexity" evidence="1">
    <location>
        <begin position="1438"/>
        <end position="1457"/>
    </location>
</feature>
<protein>
    <recommendedName>
        <fullName evidence="7">Vacuolar protein sorting-associated protein 8 central domain-containing protein</fullName>
    </recommendedName>
</protein>
<feature type="domain" description="Vacuolar protein sorting-associated protein 8 central" evidence="3">
    <location>
        <begin position="743"/>
        <end position="950"/>
    </location>
</feature>
<evidence type="ECO:0000259" key="3">
    <source>
        <dbReference type="Pfam" id="PF12816"/>
    </source>
</evidence>
<dbReference type="InterPro" id="IPR045111">
    <property type="entry name" value="Vps41/Vps8"/>
</dbReference>
<reference evidence="5" key="1">
    <citation type="submission" date="2023-11" db="EMBL/GenBank/DDBJ databases">
        <authorList>
            <person name="De Vega J J."/>
            <person name="De Vega J J."/>
        </authorList>
    </citation>
    <scope>NUCLEOTIDE SEQUENCE</scope>
</reference>
<dbReference type="GO" id="GO:0030897">
    <property type="term" value="C:HOPS complex"/>
    <property type="evidence" value="ECO:0007669"/>
    <property type="project" value="TreeGrafter"/>
</dbReference>
<proteinExistence type="predicted"/>
<dbReference type="SUPFAM" id="SSF50978">
    <property type="entry name" value="WD40 repeat-like"/>
    <property type="match status" value="1"/>
</dbReference>
<dbReference type="GO" id="GO:0005770">
    <property type="term" value="C:late endosome"/>
    <property type="evidence" value="ECO:0007669"/>
    <property type="project" value="TreeGrafter"/>
</dbReference>
<feature type="transmembrane region" description="Helical" evidence="2">
    <location>
        <begin position="1473"/>
        <end position="1495"/>
    </location>
</feature>
<dbReference type="PANTHER" id="PTHR12616">
    <property type="entry name" value="VACUOLAR PROTEIN SORTING VPS41"/>
    <property type="match status" value="1"/>
</dbReference>
<feature type="region of interest" description="Disordered" evidence="1">
    <location>
        <begin position="199"/>
        <end position="230"/>
    </location>
</feature>
<sequence length="1631" mass="180156">MSSLHLQDFDLDENGDDTHTLHANEDKVDSGDYLSRMEDVMGDHADAQVSEQEDEDEDDDEGFVYNGEDAPETSFVYKDRLREVLGSEGEPDEEDHEVHEVEHSLIIPPDASHSDDDDVPLEQDDEVIPSLSVSSAGILTPPRADSPSLNGTPSKLLSRPFLHPNVSRLRSYTPGSRPMSSASFGSVNSHFFDASPSPSHFSSISRASSPSNMYTPSSSDAPVKNKQARTEREVFRWTPLRSITQHAFGPKKATSVLGNSSHGAPTTLKCVCGEDTAGKAVGPVTALALSHDHTFVASGHASGYIQLFDLKNPSSPARTVPPITLTAVASGRQEGHIQGSRILSIGFVAGRHTALVTADEHGLAFYHSLGKLLFVEASDILRILGKYMEDNAPVSAGTKRSRYTILSMMPLPLGASPHTTDGYHVIALLTPTKLVVVGLKPTPKTWFKYRRPGNVMDSGNKWRGSMAWFPNAGENTAPILAFSWANTLFLLRITENRAKQLAKNSRTGKTAEMDVGRIVYSEAGQWSATEAILAVQWLNANQVIVLTASTLHVYDAGLAKAVESVPFDGLSLVSPTLRATINGSVPYLDSVGDVAQSIRVYKGKIFLLGRDYVQAGTLLTWADRILGFVQDGDFLSAIDLARSYYLGEAPGNLNGLPDDAAAREVTIGEKIRELMVASSRYAFSEDRMSDGTHDTLDGRGVDRTALFEGLVDCCARACVALKDCEFVFEDLFQYYEDAGITRIYLLQLESFILSGDIRNVPPRITQRLVALHDQDGRPDLVERVIWHIDPLCLDINQAITLCERHHLYDALIYVYTRALNDYVAPVVTLLGLIRKVQQHRRTSAEPVPEGHPMEPVILNAYKIYPYLANCLSGLSYPSEEPLPPEEAALAKRDVYAFLFSGRSSIWPEGDGGKLVLTSDEEGVPEPTYPYARLLLRFDAESFLHSLDIAFEDSYLNDESLPISRLVIVRILLEIISSGRFPPCDVTFTDIFVARNVPKYQQALKTLKPSLLHGILVRLAEDPDPDTREDRQLAAEYLLSCFNPHESERIIHLFEAAGFYRILRTWYRREHQWVPLLCTYFDDPDLRSSELFSNADDILRTALRGNKGTLPSDMATTVASALPHLLDSSITGTAALVNKYTGHLHEVALASLGGHERFMYLEHLFASPAEAPLSLCEAFVALQCLYHPRDIVATLSSLPADDLDWPKLIQTCETNEAFDAVIWAVNRQGDAREALAKAATYEQQLTARLVESLNNADDPEVSLEKELGDLEAMGKTGITICLERSQGASATEVPLEDIWFQLLNSQISCVQNLTGCSTDLIPGREGKLDHTLSKLRLLVQETFEALVSISSTRAVSFPHLFKRLVTSATPSTTGTQYTEFKTILTGMLESYRSDGDMLSISKNLVDRDLFVIVEQATQERGVTASIHVRTLMSTTTSVASAGQAQISQPPASAPSASFSPPPNNNNPATSGSTYYFGFLVAFLAFLFLFLSLGLLARRRRMHLMREMMLYGSDDDTRPLSASMVKRDVIDDKSPPGDKDAAWPPRPTRNPFVVYFGFPAWQQPRRNPRVRRQIQVPEKLDLAFMISMPQPPDAADDPERPYFEMGVLHVPWTDPAIETQHQPTADELERDAP</sequence>
<feature type="compositionally biased region" description="Acidic residues" evidence="1">
    <location>
        <begin position="115"/>
        <end position="127"/>
    </location>
</feature>
<comment type="caution">
    <text evidence="5">The sequence shown here is derived from an EMBL/GenBank/DDBJ whole genome shotgun (WGS) entry which is preliminary data.</text>
</comment>
<name>A0AAD2HVJ5_9AGAR</name>
<feature type="compositionally biased region" description="Basic and acidic residues" evidence="1">
    <location>
        <begin position="16"/>
        <end position="46"/>
    </location>
</feature>
<gene>
    <name evidence="5" type="ORF">MYCIT1_LOCUS32756</name>
</gene>
<dbReference type="InterPro" id="IPR025941">
    <property type="entry name" value="Vps8_central_dom"/>
</dbReference>
<evidence type="ECO:0000313" key="6">
    <source>
        <dbReference type="Proteomes" id="UP001295794"/>
    </source>
</evidence>
<evidence type="ECO:0000259" key="4">
    <source>
        <dbReference type="Pfam" id="PF25066"/>
    </source>
</evidence>
<keyword evidence="2" id="KW-1133">Transmembrane helix</keyword>
<keyword evidence="6" id="KW-1185">Reference proteome</keyword>
<dbReference type="Pfam" id="PF12816">
    <property type="entry name" value="TPR_Vps8"/>
    <property type="match status" value="1"/>
</dbReference>
<feature type="region of interest" description="Disordered" evidence="1">
    <location>
        <begin position="1438"/>
        <end position="1464"/>
    </location>
</feature>
<dbReference type="Proteomes" id="UP001295794">
    <property type="component" value="Unassembled WGS sequence"/>
</dbReference>
<dbReference type="EMBL" id="CAVNYO010000444">
    <property type="protein sequence ID" value="CAK5281553.1"/>
    <property type="molecule type" value="Genomic_DNA"/>
</dbReference>
<dbReference type="Pfam" id="PF25066">
    <property type="entry name" value="TPR_VPS8_2"/>
    <property type="match status" value="1"/>
</dbReference>
<organism evidence="5 6">
    <name type="scientific">Mycena citricolor</name>
    <dbReference type="NCBI Taxonomy" id="2018698"/>
    <lineage>
        <taxon>Eukaryota</taxon>
        <taxon>Fungi</taxon>
        <taxon>Dikarya</taxon>
        <taxon>Basidiomycota</taxon>
        <taxon>Agaricomycotina</taxon>
        <taxon>Agaricomycetes</taxon>
        <taxon>Agaricomycetidae</taxon>
        <taxon>Agaricales</taxon>
        <taxon>Marasmiineae</taxon>
        <taxon>Mycenaceae</taxon>
        <taxon>Mycena</taxon>
    </lineage>
</organism>
<feature type="domain" description="VPS8-like TPR-like repeats" evidence="4">
    <location>
        <begin position="1262"/>
        <end position="1419"/>
    </location>
</feature>
<evidence type="ECO:0000256" key="2">
    <source>
        <dbReference type="SAM" id="Phobius"/>
    </source>
</evidence>
<dbReference type="PANTHER" id="PTHR12616:SF8">
    <property type="entry name" value="VACUOLAR PROTEIN SORTING-ASSOCIATED PROTEIN 8 HOMOLOG"/>
    <property type="match status" value="1"/>
</dbReference>
<evidence type="ECO:0000313" key="5">
    <source>
        <dbReference type="EMBL" id="CAK5281553.1"/>
    </source>
</evidence>
<dbReference type="Pfam" id="PF23410">
    <property type="entry name" value="Beta-prop_VPS8"/>
    <property type="match status" value="1"/>
</dbReference>
<keyword evidence="2" id="KW-0812">Transmembrane</keyword>
<dbReference type="GO" id="GO:0034058">
    <property type="term" value="P:endosomal vesicle fusion"/>
    <property type="evidence" value="ECO:0007669"/>
    <property type="project" value="TreeGrafter"/>
</dbReference>
<accession>A0AAD2HVJ5</accession>
<keyword evidence="2" id="KW-0472">Membrane</keyword>
<dbReference type="GO" id="GO:0006623">
    <property type="term" value="P:protein targeting to vacuole"/>
    <property type="evidence" value="ECO:0007669"/>
    <property type="project" value="InterPro"/>
</dbReference>
<feature type="compositionally biased region" description="Low complexity" evidence="1">
    <location>
        <begin position="199"/>
        <end position="219"/>
    </location>
</feature>
<dbReference type="InterPro" id="IPR036322">
    <property type="entry name" value="WD40_repeat_dom_sf"/>
</dbReference>
<feature type="region of interest" description="Disordered" evidence="1">
    <location>
        <begin position="1"/>
        <end position="157"/>
    </location>
</feature>
<dbReference type="InterPro" id="IPR059070">
    <property type="entry name" value="TPR_VPS8_2"/>
</dbReference>
<evidence type="ECO:0000256" key="1">
    <source>
        <dbReference type="SAM" id="MobiDB-lite"/>
    </source>
</evidence>
<evidence type="ECO:0008006" key="7">
    <source>
        <dbReference type="Google" id="ProtNLM"/>
    </source>
</evidence>
<feature type="region of interest" description="Disordered" evidence="1">
    <location>
        <begin position="1612"/>
        <end position="1631"/>
    </location>
</feature>
<feature type="compositionally biased region" description="Acidic residues" evidence="1">
    <location>
        <begin position="51"/>
        <end position="62"/>
    </location>
</feature>